<accession>A0A2L1GPY5</accession>
<feature type="domain" description="TamA POTRA" evidence="13">
    <location>
        <begin position="96"/>
        <end position="174"/>
    </location>
</feature>
<reference evidence="14 15" key="1">
    <citation type="journal article" date="2018" name="MBio">
        <title>Insights into the evolution of host association through the isolation and characterization of a novel human periodontal pathobiont, Desulfobulbus oralis.</title>
        <authorList>
            <person name="Cross K.L."/>
            <person name="Chirania P."/>
            <person name="Xiong W."/>
            <person name="Beall C.J."/>
            <person name="Elkins J.G."/>
            <person name="Giannone R.J."/>
            <person name="Griffen A.L."/>
            <person name="Guss A.M."/>
            <person name="Hettich R.L."/>
            <person name="Joshi S.S."/>
            <person name="Mokrzan E.M."/>
            <person name="Martin R.K."/>
            <person name="Zhulin I.B."/>
            <person name="Leys E.J."/>
            <person name="Podar M."/>
        </authorList>
    </citation>
    <scope>NUCLEOTIDE SEQUENCE [LARGE SCALE GENOMIC DNA]</scope>
    <source>
        <strain evidence="14 15">ORNL</strain>
    </source>
</reference>
<dbReference type="Proteomes" id="UP000239867">
    <property type="component" value="Chromosome"/>
</dbReference>
<evidence type="ECO:0000256" key="5">
    <source>
        <dbReference type="ARBA" id="ARBA00022729"/>
    </source>
</evidence>
<evidence type="ECO:0000259" key="13">
    <source>
        <dbReference type="Pfam" id="PF17243"/>
    </source>
</evidence>
<evidence type="ECO:0000256" key="3">
    <source>
        <dbReference type="ARBA" id="ARBA00015419"/>
    </source>
</evidence>
<dbReference type="Pfam" id="PF07244">
    <property type="entry name" value="POTRA"/>
    <property type="match status" value="1"/>
</dbReference>
<evidence type="ECO:0000256" key="10">
    <source>
        <dbReference type="SAM" id="MobiDB-lite"/>
    </source>
</evidence>
<keyword evidence="15" id="KW-1185">Reference proteome</keyword>
<feature type="compositionally biased region" description="Low complexity" evidence="10">
    <location>
        <begin position="55"/>
        <end position="65"/>
    </location>
</feature>
<feature type="domain" description="Bacterial surface antigen (D15)" evidence="11">
    <location>
        <begin position="343"/>
        <end position="648"/>
    </location>
</feature>
<evidence type="ECO:0000313" key="14">
    <source>
        <dbReference type="EMBL" id="AVD71742.1"/>
    </source>
</evidence>
<keyword evidence="5" id="KW-0732">Signal</keyword>
<evidence type="ECO:0000259" key="11">
    <source>
        <dbReference type="Pfam" id="PF01103"/>
    </source>
</evidence>
<sequence length="649" mass="70532">MRAFCCRGPGVILLSRHIGMCFFLLLPFCFAACTVGGGRAGAPAQTAKAAEAGDRAAPGSGAAAEARAEREAAGKDRAGGHKKAAPKQAARPAVMVRIEGRLSDAERSNVRNFLSLSRLAPETEPSEGMFAYYLDRADREAAQALEPFGYYNADIRVSDKRRQGGWDVVLQVVPGPATRIGSIDLEYAGEGAQEAALLEARERFARAKGQIFNHSVYEQHKNALLELATELGYPHAHYASSRVEVRRSANRADIALRLDTGIRYTVSDLDFVSDILDKDLLARIASVQAGDPFSPHALTGLRQSLYDTGYFDTVDILYDLDRAENGKVPVTVATTAAPRHRYGLGLGYGTDTGIRATLEYSNRYCNRRGHQLDVRLRPSEQLSSYAAQYSIPVGEPRKDKLGLGTNYQTESFANIDTTTWLSKISREHNEGPWQLAAYLQYLNEDYDTGLHSGRAGLLIPGLSATWILADDRVNTTNGLKLWASAEGSDSNVMSSTTFLQLKAGGKAITTFLPKWRLIGKGQVGVSMMDDLDDLPPSLRFFAGGDQSVRGYGYKKISPRDAAGGLIGGKHLFFYSVELERSLSGGLALAAFYDSAAVVDSFDEYAMDSGVGVGLHWNAPFGQLRLDLAVPTDSIEPHSLRLHFTLGTDL</sequence>
<dbReference type="PANTHER" id="PTHR12815">
    <property type="entry name" value="SORTING AND ASSEMBLY MACHINERY SAMM50 PROTEIN FAMILY MEMBER"/>
    <property type="match status" value="1"/>
</dbReference>
<evidence type="ECO:0000256" key="6">
    <source>
        <dbReference type="ARBA" id="ARBA00023136"/>
    </source>
</evidence>
<dbReference type="InterPro" id="IPR010827">
    <property type="entry name" value="BamA/TamA_POTRA"/>
</dbReference>
<evidence type="ECO:0000313" key="15">
    <source>
        <dbReference type="Proteomes" id="UP000239867"/>
    </source>
</evidence>
<keyword evidence="4" id="KW-0812">Transmembrane</keyword>
<dbReference type="KEGG" id="deo:CAY53_09940"/>
<feature type="domain" description="POTRA" evidence="12">
    <location>
        <begin position="264"/>
        <end position="332"/>
    </location>
</feature>
<name>A0A2L1GPY5_9BACT</name>
<dbReference type="Gene3D" id="2.40.160.50">
    <property type="entry name" value="membrane protein fhac: a member of the omp85/tpsb transporter family"/>
    <property type="match status" value="1"/>
</dbReference>
<proteinExistence type="inferred from homology"/>
<dbReference type="Pfam" id="PF17243">
    <property type="entry name" value="POTRA_TamA_1"/>
    <property type="match status" value="1"/>
</dbReference>
<dbReference type="InterPro" id="IPR035243">
    <property type="entry name" value="TamA_POTRA_Dom_1"/>
</dbReference>
<comment type="similarity">
    <text evidence="2">Belongs to the TamA family.</text>
</comment>
<organism evidence="14 15">
    <name type="scientific">Desulfobulbus oralis</name>
    <dbReference type="NCBI Taxonomy" id="1986146"/>
    <lineage>
        <taxon>Bacteria</taxon>
        <taxon>Pseudomonadati</taxon>
        <taxon>Thermodesulfobacteriota</taxon>
        <taxon>Desulfobulbia</taxon>
        <taxon>Desulfobulbales</taxon>
        <taxon>Desulfobulbaceae</taxon>
        <taxon>Desulfobulbus</taxon>
    </lineage>
</organism>
<dbReference type="Gene3D" id="3.10.20.310">
    <property type="entry name" value="membrane protein fhac"/>
    <property type="match status" value="3"/>
</dbReference>
<dbReference type="Pfam" id="PF01103">
    <property type="entry name" value="Omp85"/>
    <property type="match status" value="1"/>
</dbReference>
<dbReference type="EMBL" id="CP021255">
    <property type="protein sequence ID" value="AVD71742.1"/>
    <property type="molecule type" value="Genomic_DNA"/>
</dbReference>
<evidence type="ECO:0000256" key="4">
    <source>
        <dbReference type="ARBA" id="ARBA00022692"/>
    </source>
</evidence>
<evidence type="ECO:0000256" key="2">
    <source>
        <dbReference type="ARBA" id="ARBA00010248"/>
    </source>
</evidence>
<dbReference type="InterPro" id="IPR000184">
    <property type="entry name" value="Bac_surfAg_D15"/>
</dbReference>
<gene>
    <name evidence="14" type="ORF">CAY53_09940</name>
</gene>
<evidence type="ECO:0000256" key="8">
    <source>
        <dbReference type="ARBA" id="ARBA00033063"/>
    </source>
</evidence>
<evidence type="ECO:0000256" key="1">
    <source>
        <dbReference type="ARBA" id="ARBA00004442"/>
    </source>
</evidence>
<dbReference type="GO" id="GO:0097347">
    <property type="term" value="C:TAM protein secretion complex"/>
    <property type="evidence" value="ECO:0007669"/>
    <property type="project" value="TreeGrafter"/>
</dbReference>
<dbReference type="GO" id="GO:0009306">
    <property type="term" value="P:protein secretion"/>
    <property type="evidence" value="ECO:0007669"/>
    <property type="project" value="TreeGrafter"/>
</dbReference>
<keyword evidence="7" id="KW-0998">Cell outer membrane</keyword>
<protein>
    <recommendedName>
        <fullName evidence="3">Translocation and assembly module subunit TamA</fullName>
    </recommendedName>
    <alternativeName>
        <fullName evidence="8">Autotransporter assembly factor TamA</fullName>
    </alternativeName>
</protein>
<feature type="region of interest" description="Disordered" evidence="10">
    <location>
        <begin position="51"/>
        <end position="88"/>
    </location>
</feature>
<comment type="subcellular location">
    <subcellularLocation>
        <location evidence="1">Cell outer membrane</location>
    </subcellularLocation>
</comment>
<evidence type="ECO:0000256" key="9">
    <source>
        <dbReference type="ARBA" id="ARBA00093548"/>
    </source>
</evidence>
<evidence type="ECO:0000256" key="7">
    <source>
        <dbReference type="ARBA" id="ARBA00023237"/>
    </source>
</evidence>
<dbReference type="AlphaFoldDB" id="A0A2L1GPY5"/>
<evidence type="ECO:0000259" key="12">
    <source>
        <dbReference type="Pfam" id="PF07244"/>
    </source>
</evidence>
<dbReference type="GO" id="GO:0009279">
    <property type="term" value="C:cell outer membrane"/>
    <property type="evidence" value="ECO:0007669"/>
    <property type="project" value="UniProtKB-SubCell"/>
</dbReference>
<feature type="compositionally biased region" description="Basic and acidic residues" evidence="10">
    <location>
        <begin position="66"/>
        <end position="79"/>
    </location>
</feature>
<dbReference type="InterPro" id="IPR039910">
    <property type="entry name" value="D15-like"/>
</dbReference>
<keyword evidence="6" id="KW-0472">Membrane</keyword>
<comment type="subunit">
    <text evidence="9">Interacts with TamB to form the translocation and assembly module (TAM).</text>
</comment>
<dbReference type="PANTHER" id="PTHR12815:SF47">
    <property type="entry name" value="TRANSLOCATION AND ASSEMBLY MODULE SUBUNIT TAMA"/>
    <property type="match status" value="1"/>
</dbReference>